<feature type="signal peptide" evidence="7">
    <location>
        <begin position="1"/>
        <end position="21"/>
    </location>
</feature>
<evidence type="ECO:0000256" key="5">
    <source>
        <dbReference type="ARBA" id="ARBA00023157"/>
    </source>
</evidence>
<dbReference type="SUPFAM" id="SSF54423">
    <property type="entry name" value="DsbC/DsbG N-terminal domain-like"/>
    <property type="match status" value="1"/>
</dbReference>
<dbReference type="InterPro" id="IPR051470">
    <property type="entry name" value="Thiol:disulfide_interchange"/>
</dbReference>
<dbReference type="PANTHER" id="PTHR35272">
    <property type="entry name" value="THIOL:DISULFIDE INTERCHANGE PROTEIN DSBC-RELATED"/>
    <property type="match status" value="1"/>
</dbReference>
<accession>A0A6G8S8P7</accession>
<dbReference type="EMBL" id="CP049916">
    <property type="protein sequence ID" value="QIO10482.1"/>
    <property type="molecule type" value="Genomic_DNA"/>
</dbReference>
<keyword evidence="3 7" id="KW-0732">Signal</keyword>
<evidence type="ECO:0000256" key="1">
    <source>
        <dbReference type="ARBA" id="ARBA00004418"/>
    </source>
</evidence>
<dbReference type="InterPro" id="IPR018950">
    <property type="entry name" value="DiS-bond_isomerase_DsbC/G_N"/>
</dbReference>
<evidence type="ECO:0000256" key="7">
    <source>
        <dbReference type="RuleBase" id="RU364038"/>
    </source>
</evidence>
<dbReference type="GO" id="GO:0042597">
    <property type="term" value="C:periplasmic space"/>
    <property type="evidence" value="ECO:0007669"/>
    <property type="project" value="UniProtKB-SubCell"/>
</dbReference>
<keyword evidence="6 7" id="KW-0676">Redox-active center</keyword>
<evidence type="ECO:0000259" key="9">
    <source>
        <dbReference type="Pfam" id="PF13098"/>
    </source>
</evidence>
<dbReference type="Gene3D" id="3.10.450.70">
    <property type="entry name" value="Disulphide bond isomerase, DsbC/G, N-terminal"/>
    <property type="match status" value="1"/>
</dbReference>
<feature type="domain" description="Thioredoxin-like fold" evidence="9">
    <location>
        <begin position="109"/>
        <end position="228"/>
    </location>
</feature>
<dbReference type="Proteomes" id="UP000501939">
    <property type="component" value="Chromosome"/>
</dbReference>
<dbReference type="Pfam" id="PF13098">
    <property type="entry name" value="Thioredoxin_2"/>
    <property type="match status" value="1"/>
</dbReference>
<feature type="domain" description="Disulphide bond isomerase DsbC/G N-terminal" evidence="8">
    <location>
        <begin position="21"/>
        <end position="84"/>
    </location>
</feature>
<keyword evidence="4 7" id="KW-0574">Periplasm</keyword>
<comment type="function">
    <text evidence="7">Required for disulfide bond formation in some periplasmic proteins. Acts by transferring its disulfide bond to other proteins and is reduced in the process.</text>
</comment>
<evidence type="ECO:0000256" key="6">
    <source>
        <dbReference type="ARBA" id="ARBA00023284"/>
    </source>
</evidence>
<keyword evidence="11" id="KW-1185">Reference proteome</keyword>
<dbReference type="InterPro" id="IPR009094">
    <property type="entry name" value="DiS-bond_isomerase_DsbC/G_N_sf"/>
</dbReference>
<dbReference type="Gene3D" id="3.40.30.10">
    <property type="entry name" value="Glutaredoxin"/>
    <property type="match status" value="1"/>
</dbReference>
<dbReference type="PANTHER" id="PTHR35272:SF3">
    <property type="entry name" value="THIOL:DISULFIDE INTERCHANGE PROTEIN DSBC"/>
    <property type="match status" value="1"/>
</dbReference>
<dbReference type="InterPro" id="IPR012336">
    <property type="entry name" value="Thioredoxin-like_fold"/>
</dbReference>
<dbReference type="KEGG" id="alj:G8D99_15470"/>
<proteinExistence type="inferred from homology"/>
<feature type="chain" id="PRO_5026370260" description="Thiol:disulfide interchange protein" evidence="7">
    <location>
        <begin position="22"/>
        <end position="234"/>
    </location>
</feature>
<reference evidence="10 11" key="1">
    <citation type="submission" date="2020-03" db="EMBL/GenBank/DDBJ databases">
        <authorList>
            <person name="Zhu W."/>
        </authorList>
    </citation>
    <scope>NUCLEOTIDE SEQUENCE [LARGE SCALE GENOMIC DNA]</scope>
    <source>
        <strain evidence="10 11">185</strain>
    </source>
</reference>
<dbReference type="InterPro" id="IPR036249">
    <property type="entry name" value="Thioredoxin-like_sf"/>
</dbReference>
<evidence type="ECO:0000259" key="8">
    <source>
        <dbReference type="Pfam" id="PF10411"/>
    </source>
</evidence>
<dbReference type="InterPro" id="IPR033954">
    <property type="entry name" value="DiS-bond_Isoase_DsbC/G"/>
</dbReference>
<dbReference type="RefSeq" id="WP_166327840.1">
    <property type="nucleotide sequence ID" value="NZ_CP049916.1"/>
</dbReference>
<evidence type="ECO:0000256" key="4">
    <source>
        <dbReference type="ARBA" id="ARBA00022764"/>
    </source>
</evidence>
<keyword evidence="5" id="KW-1015">Disulfide bond</keyword>
<dbReference type="Pfam" id="PF10411">
    <property type="entry name" value="DsbC_N"/>
    <property type="match status" value="1"/>
</dbReference>
<gene>
    <name evidence="10" type="ORF">G8D99_15470</name>
</gene>
<organism evidence="10 11">
    <name type="scientific">Acinetobacter lanii</name>
    <dbReference type="NCBI Taxonomy" id="2715163"/>
    <lineage>
        <taxon>Bacteria</taxon>
        <taxon>Pseudomonadati</taxon>
        <taxon>Pseudomonadota</taxon>
        <taxon>Gammaproteobacteria</taxon>
        <taxon>Moraxellales</taxon>
        <taxon>Moraxellaceae</taxon>
        <taxon>Acinetobacter</taxon>
    </lineage>
</organism>
<dbReference type="SUPFAM" id="SSF52833">
    <property type="entry name" value="Thioredoxin-like"/>
    <property type="match status" value="1"/>
</dbReference>
<comment type="similarity">
    <text evidence="2 7">Belongs to the thioredoxin family. DsbC subfamily.</text>
</comment>
<evidence type="ECO:0000256" key="3">
    <source>
        <dbReference type="ARBA" id="ARBA00022729"/>
    </source>
</evidence>
<evidence type="ECO:0000256" key="2">
    <source>
        <dbReference type="ARBA" id="ARBA00009813"/>
    </source>
</evidence>
<sequence length="234" mass="26051">MLKPVALTFTLTALLSSPVFASVDTVKYKLAQKYPKVKIENLKATEMKNVYSGTLDNQVVYVDEAAEHLFFGSMIRLKDQKNLTKDLVVGQNSTSFSQLPLQDAIKTVRGTGQHKIAIFSDPNCPYCKTLEGNLSQLKDVTIYTFMFPIKAQSIEPSKKVWCSFNKEYAWKSLIIEGQQPNVKADCANPIERNLQLGRQLGVQGTPAIIFSNGLKVTGAYPAAEIEKIWKELGI</sequence>
<comment type="subcellular location">
    <subcellularLocation>
        <location evidence="1 7">Periplasm</location>
    </subcellularLocation>
</comment>
<dbReference type="AlphaFoldDB" id="A0A6G8S8P7"/>
<evidence type="ECO:0000313" key="10">
    <source>
        <dbReference type="EMBL" id="QIO10482.1"/>
    </source>
</evidence>
<name>A0A6G8S8P7_9GAMM</name>
<protein>
    <recommendedName>
        <fullName evidence="7">Thiol:disulfide interchange protein</fullName>
    </recommendedName>
</protein>
<evidence type="ECO:0000313" key="11">
    <source>
        <dbReference type="Proteomes" id="UP000501939"/>
    </source>
</evidence>
<dbReference type="CDD" id="cd03020">
    <property type="entry name" value="DsbA_DsbC_DsbG"/>
    <property type="match status" value="1"/>
</dbReference>